<gene>
    <name evidence="1" type="ORF">Cantr_06571</name>
</gene>
<evidence type="ECO:0000313" key="1">
    <source>
        <dbReference type="EMBL" id="RCK57925.1"/>
    </source>
</evidence>
<comment type="caution">
    <text evidence="1">The sequence shown here is derived from an EMBL/GenBank/DDBJ whole genome shotgun (WGS) entry which is preliminary data.</text>
</comment>
<reference evidence="1 2" key="1">
    <citation type="submission" date="2018-06" db="EMBL/GenBank/DDBJ databases">
        <title>Whole genome sequencing of Candida tropicalis (genome annotated by CSBL at Korea University).</title>
        <authorList>
            <person name="Ahn J."/>
        </authorList>
    </citation>
    <scope>NUCLEOTIDE SEQUENCE [LARGE SCALE GENOMIC DNA]</scope>
    <source>
        <strain evidence="1 2">ATCC 20962</strain>
    </source>
</reference>
<dbReference type="InterPro" id="IPR018854">
    <property type="entry name" value="Psome_chaperone_3/4"/>
</dbReference>
<name>A0A367XWC4_9ASCO</name>
<proteinExistence type="predicted"/>
<sequence>MNHITEQVALGALDYTIVVSYNHSVHKKAPITIYINQQGNQEVGDYIYTIANYSTYLHNLTNNDQIKLLNQLLAKKFDVPVFLNISGDSISAVSNIEIFRSIVDVVESSKVPGN</sequence>
<dbReference type="OrthoDB" id="4014860at2759"/>
<dbReference type="AlphaFoldDB" id="A0A367XWC4"/>
<organism evidence="1 2">
    <name type="scientific">Candida viswanathii</name>
    <dbReference type="NCBI Taxonomy" id="5486"/>
    <lineage>
        <taxon>Eukaryota</taxon>
        <taxon>Fungi</taxon>
        <taxon>Dikarya</taxon>
        <taxon>Ascomycota</taxon>
        <taxon>Saccharomycotina</taxon>
        <taxon>Pichiomycetes</taxon>
        <taxon>Debaryomycetaceae</taxon>
        <taxon>Candida/Lodderomyces clade</taxon>
        <taxon>Candida</taxon>
    </lineage>
</organism>
<accession>A0A367XWC4</accession>
<dbReference type="Proteomes" id="UP000253472">
    <property type="component" value="Unassembled WGS sequence"/>
</dbReference>
<dbReference type="Pfam" id="PF10448">
    <property type="entry name" value="POC3_POC4"/>
    <property type="match status" value="1"/>
</dbReference>
<keyword evidence="2" id="KW-1185">Reference proteome</keyword>
<dbReference type="Gene3D" id="3.30.230.100">
    <property type="match status" value="1"/>
</dbReference>
<dbReference type="EMBL" id="QLNQ01000028">
    <property type="protein sequence ID" value="RCK57925.1"/>
    <property type="molecule type" value="Genomic_DNA"/>
</dbReference>
<protein>
    <submittedName>
        <fullName evidence="1">Uncharacterized protein</fullName>
    </submittedName>
</protein>
<evidence type="ECO:0000313" key="2">
    <source>
        <dbReference type="Proteomes" id="UP000253472"/>
    </source>
</evidence>